<reference evidence="2 3" key="1">
    <citation type="submission" date="2015-09" db="EMBL/GenBank/DDBJ databases">
        <title>Draft genome of the parasitic nematode Teladorsagia circumcincta isolate WARC Sus (inbred).</title>
        <authorList>
            <person name="Mitreva M."/>
        </authorList>
    </citation>
    <scope>NUCLEOTIDE SEQUENCE [LARGE SCALE GENOMIC DNA]</scope>
    <source>
        <strain evidence="2 3">S</strain>
    </source>
</reference>
<dbReference type="AlphaFoldDB" id="A0A2G9UEG5"/>
<dbReference type="Proteomes" id="UP000230423">
    <property type="component" value="Unassembled WGS sequence"/>
</dbReference>
<evidence type="ECO:0000313" key="3">
    <source>
        <dbReference type="Proteomes" id="UP000230423"/>
    </source>
</evidence>
<sequence>IYDLTLKTYLPGYVDFPKEKNLTFDGQVEISLVVVEPTKSIVLNSRNITVIREQCELYSEDNKKLDIEKVIEQERLEKIEFVLKNRLEKDQKIRLKVIYTGLISNQLGGLYRTIYTQADGKTKFAATTHMEPSDARRMVPCLDEPEYKANWTVTMIHPKGTTAVSNGIENGKP</sequence>
<feature type="domain" description="Aminopeptidase N-like N-terminal" evidence="1">
    <location>
        <begin position="2"/>
        <end position="169"/>
    </location>
</feature>
<dbReference type="PANTHER" id="PTHR11533">
    <property type="entry name" value="PROTEASE M1 ZINC METALLOPROTEASE"/>
    <property type="match status" value="1"/>
</dbReference>
<dbReference type="Gene3D" id="2.60.40.1730">
    <property type="entry name" value="tricorn interacting facor f3 domain"/>
    <property type="match status" value="1"/>
</dbReference>
<keyword evidence="3" id="KW-1185">Reference proteome</keyword>
<dbReference type="Pfam" id="PF17900">
    <property type="entry name" value="Peptidase_M1_N"/>
    <property type="match status" value="1"/>
</dbReference>
<dbReference type="InterPro" id="IPR042097">
    <property type="entry name" value="Aminopeptidase_N-like_N_sf"/>
</dbReference>
<dbReference type="OrthoDB" id="5834318at2759"/>
<evidence type="ECO:0000259" key="1">
    <source>
        <dbReference type="Pfam" id="PF17900"/>
    </source>
</evidence>
<protein>
    <recommendedName>
        <fullName evidence="1">Aminopeptidase N-like N-terminal domain-containing protein</fullName>
    </recommendedName>
</protein>
<dbReference type="SUPFAM" id="SSF63737">
    <property type="entry name" value="Leukotriene A4 hydrolase N-terminal domain"/>
    <property type="match status" value="1"/>
</dbReference>
<gene>
    <name evidence="2" type="ORF">TELCIR_09561</name>
</gene>
<dbReference type="PANTHER" id="PTHR11533:SF301">
    <property type="entry name" value="AMINOPEPTIDASE"/>
    <property type="match status" value="1"/>
</dbReference>
<dbReference type="InterPro" id="IPR050344">
    <property type="entry name" value="Peptidase_M1_aminopeptidases"/>
</dbReference>
<feature type="non-terminal residue" evidence="2">
    <location>
        <position position="1"/>
    </location>
</feature>
<proteinExistence type="predicted"/>
<dbReference type="InterPro" id="IPR045357">
    <property type="entry name" value="Aminopeptidase_N-like_N"/>
</dbReference>
<dbReference type="GO" id="GO:0008270">
    <property type="term" value="F:zinc ion binding"/>
    <property type="evidence" value="ECO:0007669"/>
    <property type="project" value="TreeGrafter"/>
</dbReference>
<accession>A0A2G9UEG5</accession>
<dbReference type="GO" id="GO:0070006">
    <property type="term" value="F:metalloaminopeptidase activity"/>
    <property type="evidence" value="ECO:0007669"/>
    <property type="project" value="TreeGrafter"/>
</dbReference>
<dbReference type="GO" id="GO:0043171">
    <property type="term" value="P:peptide catabolic process"/>
    <property type="evidence" value="ECO:0007669"/>
    <property type="project" value="TreeGrafter"/>
</dbReference>
<dbReference type="GO" id="GO:0016020">
    <property type="term" value="C:membrane"/>
    <property type="evidence" value="ECO:0007669"/>
    <property type="project" value="TreeGrafter"/>
</dbReference>
<dbReference type="EMBL" id="KZ347000">
    <property type="protein sequence ID" value="PIO68638.1"/>
    <property type="molecule type" value="Genomic_DNA"/>
</dbReference>
<dbReference type="GO" id="GO:0005737">
    <property type="term" value="C:cytoplasm"/>
    <property type="evidence" value="ECO:0007669"/>
    <property type="project" value="TreeGrafter"/>
</dbReference>
<dbReference type="GO" id="GO:0005615">
    <property type="term" value="C:extracellular space"/>
    <property type="evidence" value="ECO:0007669"/>
    <property type="project" value="TreeGrafter"/>
</dbReference>
<organism evidence="2 3">
    <name type="scientific">Teladorsagia circumcincta</name>
    <name type="common">Brown stomach worm</name>
    <name type="synonym">Ostertagia circumcincta</name>
    <dbReference type="NCBI Taxonomy" id="45464"/>
    <lineage>
        <taxon>Eukaryota</taxon>
        <taxon>Metazoa</taxon>
        <taxon>Ecdysozoa</taxon>
        <taxon>Nematoda</taxon>
        <taxon>Chromadorea</taxon>
        <taxon>Rhabditida</taxon>
        <taxon>Rhabditina</taxon>
        <taxon>Rhabditomorpha</taxon>
        <taxon>Strongyloidea</taxon>
        <taxon>Trichostrongylidae</taxon>
        <taxon>Teladorsagia</taxon>
    </lineage>
</organism>
<dbReference type="GO" id="GO:0042277">
    <property type="term" value="F:peptide binding"/>
    <property type="evidence" value="ECO:0007669"/>
    <property type="project" value="TreeGrafter"/>
</dbReference>
<evidence type="ECO:0000313" key="2">
    <source>
        <dbReference type="EMBL" id="PIO68638.1"/>
    </source>
</evidence>
<dbReference type="GO" id="GO:0006508">
    <property type="term" value="P:proteolysis"/>
    <property type="evidence" value="ECO:0007669"/>
    <property type="project" value="TreeGrafter"/>
</dbReference>
<name>A0A2G9UEG5_TELCI</name>